<evidence type="ECO:0000313" key="2">
    <source>
        <dbReference type="EMBL" id="KNB13655.1"/>
    </source>
</evidence>
<dbReference type="OrthoDB" id="10269785at2759"/>
<dbReference type="RefSeq" id="XP_018251700.1">
    <property type="nucleotide sequence ID" value="XM_018401185.1"/>
</dbReference>
<feature type="region of interest" description="Disordered" evidence="1">
    <location>
        <begin position="15"/>
        <end position="38"/>
    </location>
</feature>
<reference evidence="2" key="2">
    <citation type="journal article" date="2010" name="Nature">
        <title>Comparative genomics reveals mobile pathogenicity chromosomes in Fusarium.</title>
        <authorList>
            <person name="Ma L.J."/>
            <person name="van der Does H.C."/>
            <person name="Borkovich K.A."/>
            <person name="Coleman J.J."/>
            <person name="Daboussi M.J."/>
            <person name="Di Pietro A."/>
            <person name="Dufresne M."/>
            <person name="Freitag M."/>
            <person name="Grabherr M."/>
            <person name="Henrissat B."/>
            <person name="Houterman P.M."/>
            <person name="Kang S."/>
            <person name="Shim W.B."/>
            <person name="Woloshuk C."/>
            <person name="Xie X."/>
            <person name="Xu J.R."/>
            <person name="Antoniw J."/>
            <person name="Baker S.E."/>
            <person name="Bluhm B.H."/>
            <person name="Breakspear A."/>
            <person name="Brown D.W."/>
            <person name="Butchko R.A."/>
            <person name="Chapman S."/>
            <person name="Coulson R."/>
            <person name="Coutinho P.M."/>
            <person name="Danchin E.G."/>
            <person name="Diener A."/>
            <person name="Gale L.R."/>
            <person name="Gardiner D.M."/>
            <person name="Goff S."/>
            <person name="Hammond-Kosack K.E."/>
            <person name="Hilburn K."/>
            <person name="Hua-Van A."/>
            <person name="Jonkers W."/>
            <person name="Kazan K."/>
            <person name="Kodira C.D."/>
            <person name="Koehrsen M."/>
            <person name="Kumar L."/>
            <person name="Lee Y.H."/>
            <person name="Li L."/>
            <person name="Manners J.M."/>
            <person name="Miranda-Saavedra D."/>
            <person name="Mukherjee M."/>
            <person name="Park G."/>
            <person name="Park J."/>
            <person name="Park S.Y."/>
            <person name="Proctor R.H."/>
            <person name="Regev A."/>
            <person name="Ruiz-Roldan M.C."/>
            <person name="Sain D."/>
            <person name="Sakthikumar S."/>
            <person name="Sykes S."/>
            <person name="Schwartz D.C."/>
            <person name="Turgeon B.G."/>
            <person name="Wapinski I."/>
            <person name="Yoder O."/>
            <person name="Young S."/>
            <person name="Zeng Q."/>
            <person name="Zhou S."/>
            <person name="Galagan J."/>
            <person name="Cuomo C.A."/>
            <person name="Kistler H.C."/>
            <person name="Rep M."/>
        </authorList>
    </citation>
    <scope>NUCLEOTIDE SEQUENCE [LARGE SCALE GENOMIC DNA]</scope>
    <source>
        <strain evidence="2">4287</strain>
    </source>
</reference>
<evidence type="ECO:0000256" key="1">
    <source>
        <dbReference type="SAM" id="MobiDB-lite"/>
    </source>
</evidence>
<dbReference type="AlphaFoldDB" id="A0A0J9VSL4"/>
<organism evidence="2 3">
    <name type="scientific">Fusarium oxysporum f. sp. lycopersici (strain 4287 / CBS 123668 / FGSC 9935 / NRRL 34936)</name>
    <name type="common">Fusarium vascular wilt of tomato</name>
    <dbReference type="NCBI Taxonomy" id="426428"/>
    <lineage>
        <taxon>Eukaryota</taxon>
        <taxon>Fungi</taxon>
        <taxon>Dikarya</taxon>
        <taxon>Ascomycota</taxon>
        <taxon>Pezizomycotina</taxon>
        <taxon>Sordariomycetes</taxon>
        <taxon>Hypocreomycetidae</taxon>
        <taxon>Hypocreales</taxon>
        <taxon>Nectriaceae</taxon>
        <taxon>Fusarium</taxon>
        <taxon>Fusarium oxysporum species complex</taxon>
    </lineage>
</organism>
<dbReference type="GeneID" id="28961574"/>
<reference evidence="2" key="1">
    <citation type="submission" date="2007-04" db="EMBL/GenBank/DDBJ databases">
        <authorList>
            <consortium name="The Broad Institute Genome Sequencing Platform"/>
            <person name="Birren B."/>
            <person name="Lander E."/>
            <person name="Galagan J."/>
            <person name="Nusbaum C."/>
            <person name="Devon K."/>
            <person name="Ma L.-J."/>
            <person name="Jaffe D."/>
            <person name="Butler J."/>
            <person name="Alvarez P."/>
            <person name="Gnerre S."/>
            <person name="Grabherr M."/>
            <person name="Kleber M."/>
            <person name="Mauceli E."/>
            <person name="Brockman W."/>
            <person name="MacCallum I.A."/>
            <person name="Young S."/>
            <person name="LaButti K."/>
            <person name="DeCaprio D."/>
            <person name="Crawford M."/>
            <person name="Koehrsen M."/>
            <person name="Engels R."/>
            <person name="Montgomery P."/>
            <person name="Pearson M."/>
            <person name="Howarth C."/>
            <person name="Larson L."/>
            <person name="White J."/>
            <person name="O'Leary S."/>
            <person name="Kodira C."/>
            <person name="Zeng Q."/>
            <person name="Yandava C."/>
            <person name="Alvarado L."/>
            <person name="Kistler C."/>
            <person name="Shim W.-B."/>
            <person name="Kang S."/>
            <person name="Woloshuk C."/>
        </authorList>
    </citation>
    <scope>NUCLEOTIDE SEQUENCE</scope>
    <source>
        <strain evidence="2">4287</strain>
    </source>
</reference>
<protein>
    <submittedName>
        <fullName evidence="2">Uncharacterized protein</fullName>
    </submittedName>
</protein>
<dbReference type="KEGG" id="fox:FOXG_20868"/>
<sequence length="131" mass="15274">MDALVVYGLDLPDAPKAPDVSKSNTGPRNRPSDESETSYTDAFKTYLHQWVEWDNKVIDHFEARCCIYAIRASEAQWHLSGDGGREYFTWWLQDSDVLRTWYNAHKVHRQRVAEYKEHLARMSPGESKGRK</sequence>
<dbReference type="VEuPathDB" id="FungiDB:FOXG_20868"/>
<dbReference type="Proteomes" id="UP000009097">
    <property type="component" value="Unassembled WGS sequence"/>
</dbReference>
<gene>
    <name evidence="2" type="ORF">FOXG_20868</name>
</gene>
<name>A0A0J9VSL4_FUSO4</name>
<dbReference type="EMBL" id="DS231713">
    <property type="protein sequence ID" value="KNB13655.1"/>
    <property type="molecule type" value="Genomic_DNA"/>
</dbReference>
<accession>A0A0J9VSL4</accession>
<proteinExistence type="predicted"/>
<evidence type="ECO:0000313" key="3">
    <source>
        <dbReference type="Proteomes" id="UP000009097"/>
    </source>
</evidence>